<protein>
    <submittedName>
        <fullName evidence="3">Replication initiation protein</fullName>
    </submittedName>
</protein>
<proteinExistence type="inferred from homology"/>
<dbReference type="EMBL" id="CP078029">
    <property type="protein sequence ID" value="QXR21059.1"/>
    <property type="molecule type" value="Genomic_DNA"/>
</dbReference>
<dbReference type="InterPro" id="IPR000525">
    <property type="entry name" value="Initiator_Rep_WH1"/>
</dbReference>
<dbReference type="RefSeq" id="WP_171431295.1">
    <property type="nucleotide sequence ID" value="NZ_CP078029.1"/>
</dbReference>
<reference evidence="3" key="1">
    <citation type="journal article" date="2019" name="Nat. Commun.">
        <title>Spatiotemporal dynamics of multidrug resistant bacteria on intensive care unit surfaces.</title>
        <authorList>
            <person name="D'Souza A.W."/>
            <person name="Potter R.F."/>
            <person name="Wallace M."/>
            <person name="Shupe A."/>
            <person name="Patel S."/>
            <person name="Sun X."/>
            <person name="Gul D."/>
            <person name="Kwon J.H."/>
            <person name="Andleeb S."/>
            <person name="Burnham C.D."/>
            <person name="Dantas G."/>
        </authorList>
    </citation>
    <scope>NUCLEOTIDE SEQUENCE</scope>
    <source>
        <plasmid evidence="3">pAV_175-3</plasmid>
    </source>
</reference>
<evidence type="ECO:0000313" key="3">
    <source>
        <dbReference type="EMBL" id="QXR21059.1"/>
    </source>
</evidence>
<evidence type="ECO:0000313" key="4">
    <source>
        <dbReference type="Proteomes" id="UP000280837"/>
    </source>
</evidence>
<dbReference type="AlphaFoldDB" id="A0A8F6QVY0"/>
<organism evidence="3 4">
    <name type="scientific">Acinetobacter variabilis</name>
    <dbReference type="NCBI Taxonomy" id="70346"/>
    <lineage>
        <taxon>Bacteria</taxon>
        <taxon>Pseudomonadati</taxon>
        <taxon>Pseudomonadota</taxon>
        <taxon>Gammaproteobacteria</taxon>
        <taxon>Moraxellales</taxon>
        <taxon>Moraxellaceae</taxon>
        <taxon>Acinetobacter</taxon>
    </lineage>
</organism>
<name>A0A8F6QVY0_9GAMM</name>
<dbReference type="InterPro" id="IPR036390">
    <property type="entry name" value="WH_DNA-bd_sf"/>
</dbReference>
<evidence type="ECO:0000259" key="2">
    <source>
        <dbReference type="Pfam" id="PF01051"/>
    </source>
</evidence>
<keyword evidence="3" id="KW-0614">Plasmid</keyword>
<reference evidence="3" key="2">
    <citation type="submission" date="2021-06" db="EMBL/GenBank/DDBJ databases">
        <authorList>
            <person name="Diorio-Toth L."/>
        </authorList>
    </citation>
    <scope>NUCLEOTIDE SEQUENCE</scope>
    <source>
        <plasmid evidence="3">pAV_175-3</plasmid>
    </source>
</reference>
<dbReference type="InterPro" id="IPR036388">
    <property type="entry name" value="WH-like_DNA-bd_sf"/>
</dbReference>
<accession>A0A8F6QVY0</accession>
<dbReference type="Proteomes" id="UP000280837">
    <property type="component" value="Plasmid pAV_175-3"/>
</dbReference>
<dbReference type="GO" id="GO:0006270">
    <property type="term" value="P:DNA replication initiation"/>
    <property type="evidence" value="ECO:0007669"/>
    <property type="project" value="InterPro"/>
</dbReference>
<dbReference type="Pfam" id="PF01051">
    <property type="entry name" value="Rep3_N"/>
    <property type="match status" value="1"/>
</dbReference>
<dbReference type="SUPFAM" id="SSF46785">
    <property type="entry name" value="Winged helix' DNA-binding domain"/>
    <property type="match status" value="2"/>
</dbReference>
<sequence length="318" mass="37107">MDSQLDTLVVDDHEYPIQKPIAQYPAEYTVMQNRMIEAWNSMSIDEKRVFILASPIVRLNPMNESSKFTITAKDFAEACNIEIGSAYSQLKKAADDLRGRYFSYINTKGNRVSVHWVIRIEYGDGKISFYFTNEVLFMLSIFNNNHPYTKFTIKEVLQLKGSHSIQLYQLLKQYESIGHRDFKEEEFRNIFELKDKYSLLWNLKKRVIVPAISEINKSTGLQVSFSNIKDGKKITGFRFLIEKKGTSNRAKEKKKEKSLTINQIDFFSNKLAHDLAFASQYSEVGESYEDFAKRISEHLRDPTKVKEYTQYLKQLGFK</sequence>
<dbReference type="Pfam" id="PF21205">
    <property type="entry name" value="Rep3_C"/>
    <property type="match status" value="1"/>
</dbReference>
<feature type="domain" description="Initiator Rep protein WH1" evidence="2">
    <location>
        <begin position="30"/>
        <end position="172"/>
    </location>
</feature>
<evidence type="ECO:0000256" key="1">
    <source>
        <dbReference type="ARBA" id="ARBA00038283"/>
    </source>
</evidence>
<dbReference type="GO" id="GO:0003887">
    <property type="term" value="F:DNA-directed DNA polymerase activity"/>
    <property type="evidence" value="ECO:0007669"/>
    <property type="project" value="InterPro"/>
</dbReference>
<dbReference type="Gene3D" id="1.10.10.10">
    <property type="entry name" value="Winged helix-like DNA-binding domain superfamily/Winged helix DNA-binding domain"/>
    <property type="match status" value="2"/>
</dbReference>
<gene>
    <name evidence="3" type="ORF">EGK58_016585</name>
</gene>
<geneLocation type="plasmid" evidence="3 4">
    <name>pAV_175-3</name>
</geneLocation>
<comment type="similarity">
    <text evidence="1">Belongs to the initiator RepB protein family.</text>
</comment>